<comment type="similarity">
    <text evidence="1">Belongs to the peptidase C40 family.</text>
</comment>
<dbReference type="eggNOG" id="COG0791">
    <property type="taxonomic scope" value="Bacteria"/>
</dbReference>
<evidence type="ECO:0000256" key="1">
    <source>
        <dbReference type="ARBA" id="ARBA00007074"/>
    </source>
</evidence>
<dbReference type="Proteomes" id="UP000005753">
    <property type="component" value="Chromosome"/>
</dbReference>
<dbReference type="OrthoDB" id="9808890at2"/>
<reference evidence="7 8" key="2">
    <citation type="submission" date="2012-02" db="EMBL/GenBank/DDBJ databases">
        <title>Improved High-Quality Draft sequence of Eubacterium cellulosolvens 6.</title>
        <authorList>
            <consortium name="US DOE Joint Genome Institute"/>
            <person name="Lucas S."/>
            <person name="Han J."/>
            <person name="Lapidus A."/>
            <person name="Cheng J.-F."/>
            <person name="Goodwin L."/>
            <person name="Pitluck S."/>
            <person name="Peters L."/>
            <person name="Mikhailova N."/>
            <person name="Gu W."/>
            <person name="Detter J.C."/>
            <person name="Han C."/>
            <person name="Tapia R."/>
            <person name="Land M."/>
            <person name="Hauser L."/>
            <person name="Kyrpides N."/>
            <person name="Ivanova N."/>
            <person name="Pagani I."/>
            <person name="Johnson E."/>
            <person name="Mukhopadhyay B."/>
            <person name="Anderson I."/>
            <person name="Woyke T."/>
        </authorList>
    </citation>
    <scope>NUCLEOTIDE SEQUENCE [LARGE SCALE GENOMIC DNA]</scope>
    <source>
        <strain evidence="7 8">6</strain>
    </source>
</reference>
<dbReference type="Pfam" id="PF00877">
    <property type="entry name" value="NLPC_P60"/>
    <property type="match status" value="1"/>
</dbReference>
<dbReference type="GO" id="GO:0006508">
    <property type="term" value="P:proteolysis"/>
    <property type="evidence" value="ECO:0007669"/>
    <property type="project" value="UniProtKB-KW"/>
</dbReference>
<dbReference type="SMART" id="SM00287">
    <property type="entry name" value="SH3b"/>
    <property type="match status" value="2"/>
</dbReference>
<evidence type="ECO:0000313" key="8">
    <source>
        <dbReference type="Proteomes" id="UP000005753"/>
    </source>
</evidence>
<proteinExistence type="inferred from homology"/>
<keyword evidence="3 7" id="KW-0378">Hydrolase</keyword>
<dbReference type="InterPro" id="IPR038765">
    <property type="entry name" value="Papain-like_cys_pep_sf"/>
</dbReference>
<organism evidence="7 8">
    <name type="scientific">Eubacterium cellulosolvens (strain ATCC 43171 / JCM 9499 / 6)</name>
    <name type="common">Cillobacterium cellulosolvens</name>
    <dbReference type="NCBI Taxonomy" id="633697"/>
    <lineage>
        <taxon>Bacteria</taxon>
        <taxon>Bacillati</taxon>
        <taxon>Bacillota</taxon>
        <taxon>Clostridia</taxon>
        <taxon>Eubacteriales</taxon>
        <taxon>Eubacteriaceae</taxon>
        <taxon>Eubacterium</taxon>
    </lineage>
</organism>
<keyword evidence="2" id="KW-0645">Protease</keyword>
<evidence type="ECO:0000256" key="5">
    <source>
        <dbReference type="SAM" id="MobiDB-lite"/>
    </source>
</evidence>
<feature type="domain" description="NlpC/P60" evidence="6">
    <location>
        <begin position="403"/>
        <end position="523"/>
    </location>
</feature>
<dbReference type="InterPro" id="IPR051202">
    <property type="entry name" value="Peptidase_C40"/>
</dbReference>
<feature type="compositionally biased region" description="Low complexity" evidence="5">
    <location>
        <begin position="87"/>
        <end position="99"/>
    </location>
</feature>
<evidence type="ECO:0000256" key="2">
    <source>
        <dbReference type="ARBA" id="ARBA00022670"/>
    </source>
</evidence>
<keyword evidence="8" id="KW-1185">Reference proteome</keyword>
<dbReference type="InterPro" id="IPR003646">
    <property type="entry name" value="SH3-like_bac-type"/>
</dbReference>
<dbReference type="SUPFAM" id="SSF54001">
    <property type="entry name" value="Cysteine proteinases"/>
    <property type="match status" value="1"/>
</dbReference>
<evidence type="ECO:0000256" key="3">
    <source>
        <dbReference type="ARBA" id="ARBA00022801"/>
    </source>
</evidence>
<dbReference type="HOGENOM" id="CLU_520476_0_0_9"/>
<sequence length="523" mass="56224">MRNLKLRKIGIRITALSLGLWLGAQPVSVLGEELPWVNSQAADDRTVGDADVSVSAASTSSSAILSVSSSVATYSASSVPLVPEELSTSSGSSSASSVSEDGLYPANGDGDENTDNGRAALADDVADGLDVVVVSEENASVEAQASNNLREKKTNEELLAEQHIVEIAPVVNDFRFYLVDRVESYARGQVSVREEMSDEAREVGVLPDLGYAYELRDEGNGWIYIESGTVRGFVRAEQLIRGEEKAAFDASYEADDEKGESVVAGDLHRPAKMTVTMRENKAYFHIRATVYDKVVPKVYAIALSDDVNIRESADDSARIVGTMKAGALSYVLAAKGQKWVYVESGDVRGFVKSSKLLTGRKADAVVEEQGEENLSTACQLVEPKDNEATYFTFTSIKEGSEINPVRDAILKTATSCIGNPYVWGGTSLTNGADCSGFVQTIYAQYGIYLPRVADQQSQVGIQIPVSCAEPGDLIFFAKEGYVYHVAIYAGDGKTIEAFNSERGIIANTLDTSNAVWATRVIGD</sequence>
<dbReference type="GO" id="GO:0008234">
    <property type="term" value="F:cysteine-type peptidase activity"/>
    <property type="evidence" value="ECO:0007669"/>
    <property type="project" value="UniProtKB-KW"/>
</dbReference>
<dbReference type="AlphaFoldDB" id="I5ASZ5"/>
<dbReference type="Gene3D" id="2.30.30.40">
    <property type="entry name" value="SH3 Domains"/>
    <property type="match status" value="1"/>
</dbReference>
<dbReference type="Gene3D" id="3.90.1720.10">
    <property type="entry name" value="endopeptidase domain like (from Nostoc punctiforme)"/>
    <property type="match status" value="1"/>
</dbReference>
<evidence type="ECO:0000313" key="7">
    <source>
        <dbReference type="EMBL" id="EIM56918.1"/>
    </source>
</evidence>
<dbReference type="PANTHER" id="PTHR47053">
    <property type="entry name" value="MUREIN DD-ENDOPEPTIDASE MEPH-RELATED"/>
    <property type="match status" value="1"/>
</dbReference>
<dbReference type="PROSITE" id="PS51935">
    <property type="entry name" value="NLPC_P60"/>
    <property type="match status" value="1"/>
</dbReference>
<keyword evidence="4" id="KW-0788">Thiol protease</keyword>
<feature type="region of interest" description="Disordered" evidence="5">
    <location>
        <begin position="85"/>
        <end position="118"/>
    </location>
</feature>
<dbReference type="PANTHER" id="PTHR47053:SF1">
    <property type="entry name" value="MUREIN DD-ENDOPEPTIDASE MEPH-RELATED"/>
    <property type="match status" value="1"/>
</dbReference>
<evidence type="ECO:0000256" key="4">
    <source>
        <dbReference type="ARBA" id="ARBA00022807"/>
    </source>
</evidence>
<accession>I5ASZ5</accession>
<dbReference type="STRING" id="633697.EubceDRAFT1_1101"/>
<evidence type="ECO:0000259" key="6">
    <source>
        <dbReference type="PROSITE" id="PS51935"/>
    </source>
</evidence>
<gene>
    <name evidence="7" type="ORF">EubceDRAFT1_1101</name>
</gene>
<reference evidence="7 8" key="1">
    <citation type="submission" date="2010-08" db="EMBL/GenBank/DDBJ databases">
        <authorList>
            <consortium name="US DOE Joint Genome Institute (JGI-PGF)"/>
            <person name="Lucas S."/>
            <person name="Copeland A."/>
            <person name="Lapidus A."/>
            <person name="Cheng J.-F."/>
            <person name="Bruce D."/>
            <person name="Goodwin L."/>
            <person name="Pitluck S."/>
            <person name="Land M.L."/>
            <person name="Hauser L."/>
            <person name="Chang Y.-J."/>
            <person name="Anderson I.J."/>
            <person name="Johnson E."/>
            <person name="Mulhopadhyay B."/>
            <person name="Kyrpides N."/>
            <person name="Woyke T.J."/>
        </authorList>
    </citation>
    <scope>NUCLEOTIDE SEQUENCE [LARGE SCALE GENOMIC DNA]</scope>
    <source>
        <strain evidence="7 8">6</strain>
    </source>
</reference>
<name>I5ASZ5_EUBC6</name>
<protein>
    <submittedName>
        <fullName evidence="7">Cell wall-associated hydrolase, invasion-associated protein</fullName>
    </submittedName>
</protein>
<dbReference type="EMBL" id="CM001487">
    <property type="protein sequence ID" value="EIM56918.1"/>
    <property type="molecule type" value="Genomic_DNA"/>
</dbReference>
<dbReference type="InterPro" id="IPR000064">
    <property type="entry name" value="NLP_P60_dom"/>
</dbReference>